<proteinExistence type="predicted"/>
<dbReference type="EMBL" id="BK015708">
    <property type="protein sequence ID" value="DAE21136.1"/>
    <property type="molecule type" value="Genomic_DNA"/>
</dbReference>
<name>A0A8S5QPX7_9CAUD</name>
<evidence type="ECO:0000256" key="1">
    <source>
        <dbReference type="SAM" id="Coils"/>
    </source>
</evidence>
<accession>A0A8S5QPX7</accession>
<organism evidence="2">
    <name type="scientific">Myoviridae sp. ctStS16</name>
    <dbReference type="NCBI Taxonomy" id="2826654"/>
    <lineage>
        <taxon>Viruses</taxon>
        <taxon>Duplodnaviria</taxon>
        <taxon>Heunggongvirae</taxon>
        <taxon>Uroviricota</taxon>
        <taxon>Caudoviricetes</taxon>
    </lineage>
</organism>
<protein>
    <submittedName>
        <fullName evidence="2">Uncharacterized protein</fullName>
    </submittedName>
</protein>
<reference evidence="2" key="1">
    <citation type="journal article" date="2021" name="Proc. Natl. Acad. Sci. U.S.A.">
        <title>A Catalog of Tens of Thousands of Viruses from Human Metagenomes Reveals Hidden Associations with Chronic Diseases.</title>
        <authorList>
            <person name="Tisza M.J."/>
            <person name="Buck C.B."/>
        </authorList>
    </citation>
    <scope>NUCLEOTIDE SEQUENCE</scope>
    <source>
        <strain evidence="2">CtStS16</strain>
    </source>
</reference>
<feature type="coiled-coil region" evidence="1">
    <location>
        <begin position="101"/>
        <end position="134"/>
    </location>
</feature>
<sequence length="171" mass="19662">MTTQELKNIATQNELELVKVNNIDDAICGFRSFSQAQELADKYDLRLLTIKRKGSGNYEYDGCGISDDINVLEQYEQTNCYTIFLRGDEVQFQEVDIDETLEQMKEDEASQEEIAEFLEEMNEIKAKIESLTDDQFIALDCANGTYTEILPKMAADYYNSDKDTYYTIAVM</sequence>
<evidence type="ECO:0000313" key="2">
    <source>
        <dbReference type="EMBL" id="DAE21136.1"/>
    </source>
</evidence>
<keyword evidence="1" id="KW-0175">Coiled coil</keyword>